<dbReference type="CDD" id="cd04301">
    <property type="entry name" value="NAT_SF"/>
    <property type="match status" value="1"/>
</dbReference>
<keyword evidence="2" id="KW-0012">Acyltransferase</keyword>
<gene>
    <name evidence="2" type="ORF">ACFFNY_09740</name>
</gene>
<evidence type="ECO:0000259" key="1">
    <source>
        <dbReference type="PROSITE" id="PS51186"/>
    </source>
</evidence>
<comment type="caution">
    <text evidence="2">The sequence shown here is derived from an EMBL/GenBank/DDBJ whole genome shotgun (WGS) entry which is preliminary data.</text>
</comment>
<accession>A0ABV5VUH2</accession>
<evidence type="ECO:0000313" key="3">
    <source>
        <dbReference type="Proteomes" id="UP001589619"/>
    </source>
</evidence>
<dbReference type="PROSITE" id="PS51186">
    <property type="entry name" value="GNAT"/>
    <property type="match status" value="1"/>
</dbReference>
<keyword evidence="3" id="KW-1185">Reference proteome</keyword>
<keyword evidence="2" id="KW-0808">Transferase</keyword>
<dbReference type="InterPro" id="IPR016181">
    <property type="entry name" value="Acyl_CoA_acyltransferase"/>
</dbReference>
<dbReference type="EMBL" id="JBHMAG010000007">
    <property type="protein sequence ID" value="MFB9751852.1"/>
    <property type="molecule type" value="Genomic_DNA"/>
</dbReference>
<dbReference type="EC" id="2.3.1.-" evidence="2"/>
<dbReference type="SUPFAM" id="SSF55729">
    <property type="entry name" value="Acyl-CoA N-acyltransferases (Nat)"/>
    <property type="match status" value="1"/>
</dbReference>
<dbReference type="RefSeq" id="WP_344912782.1">
    <property type="nucleotide sequence ID" value="NZ_BAAAYO010000010.1"/>
</dbReference>
<dbReference type="InterPro" id="IPR000182">
    <property type="entry name" value="GNAT_dom"/>
</dbReference>
<name>A0ABV5VUH2_9BACL</name>
<reference evidence="2 3" key="1">
    <citation type="submission" date="2024-09" db="EMBL/GenBank/DDBJ databases">
        <authorList>
            <person name="Sun Q."/>
            <person name="Mori K."/>
        </authorList>
    </citation>
    <scope>NUCLEOTIDE SEQUENCE [LARGE SCALE GENOMIC DNA]</scope>
    <source>
        <strain evidence="2 3">JCM 12520</strain>
    </source>
</reference>
<organism evidence="2 3">
    <name type="scientific">Paenibacillus hodogayensis</name>
    <dbReference type="NCBI Taxonomy" id="279208"/>
    <lineage>
        <taxon>Bacteria</taxon>
        <taxon>Bacillati</taxon>
        <taxon>Bacillota</taxon>
        <taxon>Bacilli</taxon>
        <taxon>Bacillales</taxon>
        <taxon>Paenibacillaceae</taxon>
        <taxon>Paenibacillus</taxon>
    </lineage>
</organism>
<dbReference type="Proteomes" id="UP001589619">
    <property type="component" value="Unassembled WGS sequence"/>
</dbReference>
<sequence>MGRWSSLLLSSQYVLDDEVEIVSADSREFAIHYTTYRENIFFRQSWERRVSIFGDATSCYWISLNHRRIGGVCLEPNSLSSFFLIPPFIDVFRVMLPLKKFLISCSRPNQPIQAYGILPYQTEHFLRLGFLPSESRRVMIRPTESFEQQEWGDELDCVAPSAKRVDEVAKMLLESYSGTDSIGYPAENTIQQQISALEYYFKNNDIEILKSASSLIYNKSNNELIAVCFISLWEDLPLVSNIAVIPKYRSKQIATRLLKKALTVLKDEYEVLRLFVTIGNPAESLYYRLGFYPGLEQTTFYLPHETRRY</sequence>
<evidence type="ECO:0000313" key="2">
    <source>
        <dbReference type="EMBL" id="MFB9751852.1"/>
    </source>
</evidence>
<protein>
    <submittedName>
        <fullName evidence="2">GNAT family N-acetyltransferase</fullName>
        <ecNumber evidence="2">2.3.1.-</ecNumber>
    </submittedName>
</protein>
<dbReference type="Pfam" id="PF00583">
    <property type="entry name" value="Acetyltransf_1"/>
    <property type="match status" value="1"/>
</dbReference>
<feature type="domain" description="N-acetyltransferase" evidence="1">
    <location>
        <begin position="153"/>
        <end position="309"/>
    </location>
</feature>
<dbReference type="GO" id="GO:0016746">
    <property type="term" value="F:acyltransferase activity"/>
    <property type="evidence" value="ECO:0007669"/>
    <property type="project" value="UniProtKB-KW"/>
</dbReference>
<proteinExistence type="predicted"/>
<dbReference type="Gene3D" id="3.40.630.30">
    <property type="match status" value="1"/>
</dbReference>